<sequence length="256" mass="29237">MEKLHTIYGALTIALFLGHVVFSANAQERKESALQKQLDLVAHQFKQWENGTASFFDLLADDVNWEVSGRSPVSGAYKGKQAFMERAVAPIIEKLKEPLKPKLISLTADDRFIWLHFKAQAKTKTNTIYENTYIWKLQLNDGKIIHAVAFLDTYELVQLMQNNITVMKKTIEETKGYIGMWVTADGHIRQELLPGNRYDEARGSRLSAYQGAYKVSGNEIFYRDDTGFTADGTFVDENTLHHGGYIFYKEVKDEKQ</sequence>
<proteinExistence type="predicted"/>
<dbReference type="EMBL" id="JBHLWO010000002">
    <property type="protein sequence ID" value="MFC0320171.1"/>
    <property type="molecule type" value="Genomic_DNA"/>
</dbReference>
<evidence type="ECO:0000313" key="2">
    <source>
        <dbReference type="Proteomes" id="UP001589774"/>
    </source>
</evidence>
<accession>A0ABV6HN85</accession>
<dbReference type="Gene3D" id="3.10.450.50">
    <property type="match status" value="1"/>
</dbReference>
<dbReference type="SUPFAM" id="SSF54427">
    <property type="entry name" value="NTF2-like"/>
    <property type="match status" value="1"/>
</dbReference>
<dbReference type="InterPro" id="IPR038646">
    <property type="entry name" value="Atu4866-like_sf"/>
</dbReference>
<keyword evidence="2" id="KW-1185">Reference proteome</keyword>
<reference evidence="1 2" key="1">
    <citation type="submission" date="2024-09" db="EMBL/GenBank/DDBJ databases">
        <authorList>
            <person name="Sun Q."/>
            <person name="Mori K."/>
        </authorList>
    </citation>
    <scope>NUCLEOTIDE SEQUENCE [LARGE SCALE GENOMIC DNA]</scope>
    <source>
        <strain evidence="1 2">CCM 7765</strain>
    </source>
</reference>
<name>A0ABV6HN85_9SPHI</name>
<dbReference type="RefSeq" id="WP_246860308.1">
    <property type="nucleotide sequence ID" value="NZ_JBHLWO010000002.1"/>
</dbReference>
<gene>
    <name evidence="1" type="ORF">ACFFI0_17735</name>
</gene>
<dbReference type="Pfam" id="PF11512">
    <property type="entry name" value="Atu4866"/>
    <property type="match status" value="1"/>
</dbReference>
<evidence type="ECO:0000313" key="1">
    <source>
        <dbReference type="EMBL" id="MFC0320171.1"/>
    </source>
</evidence>
<comment type="caution">
    <text evidence="1">The sequence shown here is derived from an EMBL/GenBank/DDBJ whole genome shotgun (WGS) entry which is preliminary data.</text>
</comment>
<organism evidence="1 2">
    <name type="scientific">Olivibacter oleidegradans</name>
    <dbReference type="NCBI Taxonomy" id="760123"/>
    <lineage>
        <taxon>Bacteria</taxon>
        <taxon>Pseudomonadati</taxon>
        <taxon>Bacteroidota</taxon>
        <taxon>Sphingobacteriia</taxon>
        <taxon>Sphingobacteriales</taxon>
        <taxon>Sphingobacteriaceae</taxon>
        <taxon>Olivibacter</taxon>
    </lineage>
</organism>
<dbReference type="Gene3D" id="2.40.128.290">
    <property type="entry name" value="Uncharacterised protein Atu4866, PF11512"/>
    <property type="match status" value="1"/>
</dbReference>
<dbReference type="InterPro" id="IPR020955">
    <property type="entry name" value="Uncharacterised_Atu4866"/>
</dbReference>
<dbReference type="PANTHER" id="PTHR41252:SF1">
    <property type="entry name" value="BLR2505 PROTEIN"/>
    <property type="match status" value="1"/>
</dbReference>
<dbReference type="Proteomes" id="UP001589774">
    <property type="component" value="Unassembled WGS sequence"/>
</dbReference>
<dbReference type="InterPro" id="IPR032710">
    <property type="entry name" value="NTF2-like_dom_sf"/>
</dbReference>
<dbReference type="PANTHER" id="PTHR41252">
    <property type="entry name" value="BLR2505 PROTEIN"/>
    <property type="match status" value="1"/>
</dbReference>
<protein>
    <submittedName>
        <fullName evidence="1">Atu4866 domain-containing protein</fullName>
    </submittedName>
</protein>